<evidence type="ECO:0000313" key="9">
    <source>
        <dbReference type="Proteomes" id="UP001061958"/>
    </source>
</evidence>
<dbReference type="GO" id="GO:0004674">
    <property type="term" value="F:protein serine/threonine kinase activity"/>
    <property type="evidence" value="ECO:0007669"/>
    <property type="project" value="UniProtKB-KW"/>
</dbReference>
<dbReference type="EMBL" id="BQMJ01000041">
    <property type="protein sequence ID" value="GJQ13262.1"/>
    <property type="molecule type" value="Genomic_DNA"/>
</dbReference>
<evidence type="ECO:0000256" key="6">
    <source>
        <dbReference type="SAM" id="MobiDB-lite"/>
    </source>
</evidence>
<dbReference type="InterPro" id="IPR008271">
    <property type="entry name" value="Ser/Thr_kinase_AS"/>
</dbReference>
<dbReference type="PROSITE" id="PS50011">
    <property type="entry name" value="PROTEIN_KINASE_DOM"/>
    <property type="match status" value="1"/>
</dbReference>
<reference evidence="8" key="2">
    <citation type="submission" date="2022-01" db="EMBL/GenBank/DDBJ databases">
        <authorList>
            <person name="Hirooka S."/>
            <person name="Miyagishima S.Y."/>
        </authorList>
    </citation>
    <scope>NUCLEOTIDE SEQUENCE</scope>
    <source>
        <strain evidence="8">NBRC 102759</strain>
    </source>
</reference>
<evidence type="ECO:0000256" key="5">
    <source>
        <dbReference type="ARBA" id="ARBA00022840"/>
    </source>
</evidence>
<dbReference type="Proteomes" id="UP001061958">
    <property type="component" value="Unassembled WGS sequence"/>
</dbReference>
<feature type="domain" description="Protein kinase" evidence="7">
    <location>
        <begin position="73"/>
        <end position="365"/>
    </location>
</feature>
<feature type="compositionally biased region" description="Basic and acidic residues" evidence="6">
    <location>
        <begin position="505"/>
        <end position="519"/>
    </location>
</feature>
<name>A0A9C7Q0H9_9RHOD</name>
<dbReference type="InterPro" id="IPR000719">
    <property type="entry name" value="Prot_kinase_dom"/>
</dbReference>
<reference evidence="8" key="1">
    <citation type="journal article" date="2022" name="Proc. Natl. Acad. Sci. U.S.A.">
        <title>Life cycle and functional genomics of the unicellular red alga Galdieria for elucidating algal and plant evolution and industrial use.</title>
        <authorList>
            <person name="Hirooka S."/>
            <person name="Itabashi T."/>
            <person name="Ichinose T.M."/>
            <person name="Onuma R."/>
            <person name="Fujiwara T."/>
            <person name="Yamashita S."/>
            <person name="Jong L.W."/>
            <person name="Tomita R."/>
            <person name="Iwane A.H."/>
            <person name="Miyagishima S.Y."/>
        </authorList>
    </citation>
    <scope>NUCLEOTIDE SEQUENCE</scope>
    <source>
        <strain evidence="8">NBRC 102759</strain>
    </source>
</reference>
<dbReference type="InterPro" id="IPR011009">
    <property type="entry name" value="Kinase-like_dom_sf"/>
</dbReference>
<dbReference type="SUPFAM" id="SSF56112">
    <property type="entry name" value="Protein kinase-like (PK-like)"/>
    <property type="match status" value="1"/>
</dbReference>
<evidence type="ECO:0000256" key="2">
    <source>
        <dbReference type="ARBA" id="ARBA00022679"/>
    </source>
</evidence>
<keyword evidence="5" id="KW-0067">ATP-binding</keyword>
<evidence type="ECO:0000259" key="7">
    <source>
        <dbReference type="PROSITE" id="PS50011"/>
    </source>
</evidence>
<gene>
    <name evidence="8" type="ORF">GpartN1_g5053.t1</name>
</gene>
<keyword evidence="4" id="KW-0418">Kinase</keyword>
<keyword evidence="2" id="KW-0808">Transferase</keyword>
<comment type="caution">
    <text evidence="8">The sequence shown here is derived from an EMBL/GenBank/DDBJ whole genome shotgun (WGS) entry which is preliminary data.</text>
</comment>
<dbReference type="PROSITE" id="PS00108">
    <property type="entry name" value="PROTEIN_KINASE_ST"/>
    <property type="match status" value="1"/>
</dbReference>
<keyword evidence="3" id="KW-0547">Nucleotide-binding</keyword>
<keyword evidence="1" id="KW-0723">Serine/threonine-protein kinase</keyword>
<evidence type="ECO:0000256" key="1">
    <source>
        <dbReference type="ARBA" id="ARBA00022527"/>
    </source>
</evidence>
<evidence type="ECO:0000256" key="4">
    <source>
        <dbReference type="ARBA" id="ARBA00022777"/>
    </source>
</evidence>
<dbReference type="Gene3D" id="1.10.510.10">
    <property type="entry name" value="Transferase(Phosphotransferase) domain 1"/>
    <property type="match status" value="1"/>
</dbReference>
<proteinExistence type="predicted"/>
<sequence>METKNIKKIKVQNEAFEVEGFERVQVKKETVMAPVRKQQCLEKAEEREQLRRRQRVEWACRSYAVSNLLTRKYRVESLLSRGSCAIILTAKRIQDDFPVVVKVIKTSSLSLRDSEHLETEISIFYQLINLRKAKETSSDIGSYHVLNPIEVIRDPINQNVYLVSEHLQGGDLFSRLESLKGYLMNESEVLWLLRQMLSGLCFLHRLGISHRDVKLENFVFVDSFGKNGYDSVLKIIDFGLCYWNKSYEVDSKKCNEDVIRCAEAVGTLHYVPPEIVKEKEYIPEKVDSWEVGVVAYALITQKLPFDDWDDNNVFSKICTLPPNMRTTCWNRISLGTKQLIAQLLAKDECERISCEEAFHRVEALLESIGAPHGVEANRLIRNLSEKYMQHENAVCLEKPLENINIQNNKEQSYGKKTKQEKIDNSKATVACQPVVNWHSILTFFRRPRRSTETKSDSRSRSFDILAWKSHIRDKLKNSSPLKRRQTASVQEETKRVINRTSHLSLPHESHQCNSNKEESQPVTLFSPENTTSTLKVSNTANSLFVTDVYPCNVANSSRPLYSNAVSVL</sequence>
<dbReference type="AlphaFoldDB" id="A0A9C7Q0H9"/>
<dbReference type="GO" id="GO:0005524">
    <property type="term" value="F:ATP binding"/>
    <property type="evidence" value="ECO:0007669"/>
    <property type="project" value="UniProtKB-KW"/>
</dbReference>
<evidence type="ECO:0000313" key="8">
    <source>
        <dbReference type="EMBL" id="GJQ13262.1"/>
    </source>
</evidence>
<evidence type="ECO:0000256" key="3">
    <source>
        <dbReference type="ARBA" id="ARBA00022741"/>
    </source>
</evidence>
<accession>A0A9C7Q0H9</accession>
<dbReference type="InterPro" id="IPR050205">
    <property type="entry name" value="CDPK_Ser/Thr_kinases"/>
</dbReference>
<organism evidence="8 9">
    <name type="scientific">Galdieria partita</name>
    <dbReference type="NCBI Taxonomy" id="83374"/>
    <lineage>
        <taxon>Eukaryota</taxon>
        <taxon>Rhodophyta</taxon>
        <taxon>Bangiophyceae</taxon>
        <taxon>Galdieriales</taxon>
        <taxon>Galdieriaceae</taxon>
        <taxon>Galdieria</taxon>
    </lineage>
</organism>
<feature type="region of interest" description="Disordered" evidence="6">
    <location>
        <begin position="498"/>
        <end position="521"/>
    </location>
</feature>
<dbReference type="PANTHER" id="PTHR24349">
    <property type="entry name" value="SERINE/THREONINE-PROTEIN KINASE"/>
    <property type="match status" value="1"/>
</dbReference>
<dbReference type="OrthoDB" id="4741at2759"/>
<dbReference type="Pfam" id="PF00069">
    <property type="entry name" value="Pkinase"/>
    <property type="match status" value="1"/>
</dbReference>
<protein>
    <recommendedName>
        <fullName evidence="7">Protein kinase domain-containing protein</fullName>
    </recommendedName>
</protein>
<keyword evidence="9" id="KW-1185">Reference proteome</keyword>
<dbReference type="SMART" id="SM00220">
    <property type="entry name" value="S_TKc"/>
    <property type="match status" value="1"/>
</dbReference>